<dbReference type="PROSITE" id="PS50082">
    <property type="entry name" value="WD_REPEATS_2"/>
    <property type="match status" value="3"/>
</dbReference>
<dbReference type="GO" id="GO:0010628">
    <property type="term" value="P:positive regulation of gene expression"/>
    <property type="evidence" value="ECO:0007669"/>
    <property type="project" value="Ensembl"/>
</dbReference>
<organism evidence="6 7">
    <name type="scientific">Laticauda laticaudata</name>
    <name type="common">Blue-ringed sea krait</name>
    <name type="synonym">Blue-lipped sea krait</name>
    <dbReference type="NCBI Taxonomy" id="8630"/>
    <lineage>
        <taxon>Eukaryota</taxon>
        <taxon>Metazoa</taxon>
        <taxon>Chordata</taxon>
        <taxon>Craniata</taxon>
        <taxon>Vertebrata</taxon>
        <taxon>Euteleostomi</taxon>
        <taxon>Lepidosauria</taxon>
        <taxon>Squamata</taxon>
        <taxon>Bifurcata</taxon>
        <taxon>Unidentata</taxon>
        <taxon>Episquamata</taxon>
        <taxon>Toxicofera</taxon>
        <taxon>Serpentes</taxon>
        <taxon>Colubroidea</taxon>
        <taxon>Elapidae</taxon>
        <taxon>Laticaudinae</taxon>
        <taxon>Laticauda</taxon>
    </lineage>
</organism>
<dbReference type="InterPro" id="IPR019775">
    <property type="entry name" value="WD40_repeat_CS"/>
</dbReference>
<keyword evidence="2" id="KW-0677">Repeat</keyword>
<accession>A0A8C5RM93</accession>
<feature type="repeat" description="WD" evidence="3">
    <location>
        <begin position="1409"/>
        <end position="1443"/>
    </location>
</feature>
<dbReference type="Gene3D" id="2.130.10.10">
    <property type="entry name" value="YVTN repeat-like/Quinoprotein amine dehydrogenase"/>
    <property type="match status" value="3"/>
</dbReference>
<dbReference type="InterPro" id="IPR057588">
    <property type="entry name" value="NWD1/2-like_WH"/>
</dbReference>
<dbReference type="PANTHER" id="PTHR45013:SF1">
    <property type="entry name" value="NACHT DOMAIN- AND WD REPEAT-CONTAINING PROTEIN 1"/>
    <property type="match status" value="1"/>
</dbReference>
<sequence>MSHQMDSLHDLLQGKNPWPPNLLRIFLSSTPDLAAEREALMEMAYPEVQVFCQKHGLMFEVIDLRWGTFDHMETHQMSTQLFLEEIKRCQKLSVSSSFIALLGNDYGHCSTPLTIVELEFEAIRAQLLEEPKTLQLLAQRYLKDENAIPPVYVLQQSSQADPDGVEEDLLLILRRAACQAEKYGLINREQLQNYHKSEIYQEIEAGLIRSGECDGQSTMIFFTEVDMPISDRADSLLGTDDVGDELHPEEPQQLADLKASIVSRYPELIKVHRIPPEVEPKSFWQKPWPKYLKDFCDQFIAATNHHVLRSLRFQEQNLGKPPELIRELTHHMALGQKHSQAFCWQQNLLGLICQRIKLNHHQAHSPLVIYGPSGCGKTALLYHLGEAIQTTLDQETVVILRLLGTSQDSSTPNSLLHSLCQQVCLAMGFPYTKPVGNPGLLFHHLLSSASCQGTRSFVLLLDSMEQLHTPRNARRAFWLPKICPPKTHMILTVLQKESKVLQKMTGASEDYFEMGPLSQEQVRAILSKTLASRGRTLRPAQQELFLQSFAKGGYALSVALAIRQAQRWTSYVQLAAPAISSSVSEFAHRLCDHLEMVHGSVLVAHVLGYLACARHGLSEAEQKDILSLDNEVLAEIYWLHPPPSKATLRFPPLLWAQLYQDLAQWLEDRWMDGFALMDFAHRELADAVEQRYLSVPEERTKRHLLLADYFRGTWSWGMKKPIQLPSSNKPVSFDRKVIPQPLWFSSILTNQRKLSELPFHLLQAGLFEELQRDILGNMNWIICRATSTGIESLTADFAMCLAQINCPELHLLQETFLLLQPLVDSKQIHREVSMIYTEILARLFFLRPSYPKIIGNVCGQCESWFGAWTQPVLIPRSGFFHPPGGPLCKTLPGFPTGTSVLEFNFDQKLLLAGSLDGSMIVWDMEDFTVQHVLIGHSAEVKCVKLFGKGSRAASVAMDQTLRLWCLESAREDFSIHNVHPGELKCCQLHIDEKNQMIYWASGLEVSAWHLETAVPVFQISAEPPDQWLCGTAFVPRLVIVTVSERGVFSLWDSISGQLHSKQELIGLGEEIPTCSVLLHTLGRMVAGFSKGSLLMISSDGHSLLEKLPERISFVVLSKDESLLATGFGHYVRVFLGNVTGFHQLLASDLLHSAEVCAAAISADHTTIVTSSQDECIWVWCLAKQGLLTDVLTDTGMPSTHLALWDVTLVSASSHTSHLRVWDLSCDRKHKLLPPCMASKSCIRLSHNAKYIYFPQDYYSSSVVIWDTEAGKEHDKLDASAPVQCLEVAEQKNLLFVGLVSGTVLVFPLDSRQDVGCIPPSENQKPICNLALTQNEDQLAVACDDLVQVLDLHQEEMGLLIDRPAYIFYTQIPGATISNVALLSGYRVLYGMSNGELFMYYCLEAHVFPLEAHGNCITCLMTSHGEKWLLSGSEDSLLCLWDVQLCSWEHQIFFQKKDSFSCDIFCACFSMDDQYLFISSLDQCVTVWDVSRGALLAVQLVHAKITRMVSTADGFVATTQLGYLMQERFHCPQAINFCQDKLSSVKATYTVKSRPKESQNPREIRGNLRNAPSCTNKLSQICRIV</sequence>
<reference evidence="6" key="2">
    <citation type="submission" date="2025-09" db="UniProtKB">
        <authorList>
            <consortium name="Ensembl"/>
        </authorList>
    </citation>
    <scope>IDENTIFICATION</scope>
</reference>
<dbReference type="InterPro" id="IPR007111">
    <property type="entry name" value="NACHT_NTPase"/>
</dbReference>
<dbReference type="GeneTree" id="ENSGT00940000161635"/>
<dbReference type="Ensembl" id="ENSLLTT00000005510.1">
    <property type="protein sequence ID" value="ENSLLTP00000005298.1"/>
    <property type="gene ID" value="ENSLLTG00000004042.1"/>
</dbReference>
<evidence type="ECO:0000313" key="7">
    <source>
        <dbReference type="Proteomes" id="UP000694406"/>
    </source>
</evidence>
<dbReference type="PANTHER" id="PTHR45013">
    <property type="entry name" value="NACHT DOMAIN- AND WD REPEAT-CONTAINING PROTEIN 1"/>
    <property type="match status" value="1"/>
</dbReference>
<evidence type="ECO:0000256" key="3">
    <source>
        <dbReference type="PROSITE-ProRule" id="PRU00221"/>
    </source>
</evidence>
<dbReference type="Proteomes" id="UP000694406">
    <property type="component" value="Unplaced"/>
</dbReference>
<dbReference type="InterPro" id="IPR001680">
    <property type="entry name" value="WD40_rpt"/>
</dbReference>
<evidence type="ECO:0000256" key="2">
    <source>
        <dbReference type="ARBA" id="ARBA00022737"/>
    </source>
</evidence>
<dbReference type="InterPro" id="IPR043365">
    <property type="entry name" value="NWD1"/>
</dbReference>
<feature type="repeat" description="WD" evidence="3">
    <location>
        <begin position="891"/>
        <end position="932"/>
    </location>
</feature>
<dbReference type="SUPFAM" id="SSF50978">
    <property type="entry name" value="WD40 repeat-like"/>
    <property type="match status" value="2"/>
</dbReference>
<dbReference type="Pfam" id="PF05729">
    <property type="entry name" value="NACHT"/>
    <property type="match status" value="1"/>
</dbReference>
<feature type="domain" description="NACHT" evidence="4">
    <location>
        <begin position="366"/>
        <end position="531"/>
    </location>
</feature>
<evidence type="ECO:0000259" key="4">
    <source>
        <dbReference type="Pfam" id="PF05729"/>
    </source>
</evidence>
<dbReference type="InterPro" id="IPR036322">
    <property type="entry name" value="WD40_repeat_dom_sf"/>
</dbReference>
<dbReference type="PROSITE" id="PS50294">
    <property type="entry name" value="WD_REPEATS_REGION"/>
    <property type="match status" value="1"/>
</dbReference>
<feature type="domain" description="NWD1/2-like winged helix-turn-helix" evidence="5">
    <location>
        <begin position="588"/>
        <end position="695"/>
    </location>
</feature>
<evidence type="ECO:0000313" key="6">
    <source>
        <dbReference type="Ensembl" id="ENSLLTP00000005298.1"/>
    </source>
</evidence>
<feature type="repeat" description="WD" evidence="3">
    <location>
        <begin position="933"/>
        <end position="974"/>
    </location>
</feature>
<dbReference type="InterPro" id="IPR015943">
    <property type="entry name" value="WD40/YVTN_repeat-like_dom_sf"/>
</dbReference>
<dbReference type="Gene3D" id="3.40.50.300">
    <property type="entry name" value="P-loop containing nucleotide triphosphate hydrolases"/>
    <property type="match status" value="1"/>
</dbReference>
<proteinExistence type="predicted"/>
<dbReference type="SUPFAM" id="SSF52540">
    <property type="entry name" value="P-loop containing nucleoside triphosphate hydrolases"/>
    <property type="match status" value="1"/>
</dbReference>
<evidence type="ECO:0000256" key="1">
    <source>
        <dbReference type="ARBA" id="ARBA00022574"/>
    </source>
</evidence>
<gene>
    <name evidence="6" type="primary">NWD1</name>
</gene>
<keyword evidence="1 3" id="KW-0853">WD repeat</keyword>
<dbReference type="GO" id="GO:0005829">
    <property type="term" value="C:cytosol"/>
    <property type="evidence" value="ECO:0007669"/>
    <property type="project" value="Ensembl"/>
</dbReference>
<protein>
    <submittedName>
        <fullName evidence="6">NACHT and WD repeat domain containing 1</fullName>
    </submittedName>
</protein>
<keyword evidence="7" id="KW-1185">Reference proteome</keyword>
<evidence type="ECO:0000259" key="5">
    <source>
        <dbReference type="Pfam" id="PF25469"/>
    </source>
</evidence>
<reference evidence="6" key="1">
    <citation type="submission" date="2025-08" db="UniProtKB">
        <authorList>
            <consortium name="Ensembl"/>
        </authorList>
    </citation>
    <scope>IDENTIFICATION</scope>
</reference>
<dbReference type="Pfam" id="PF00400">
    <property type="entry name" value="WD40"/>
    <property type="match status" value="5"/>
</dbReference>
<name>A0A8C5RM93_LATLA</name>
<dbReference type="PROSITE" id="PS00678">
    <property type="entry name" value="WD_REPEATS_1"/>
    <property type="match status" value="2"/>
</dbReference>
<dbReference type="Pfam" id="PF25469">
    <property type="entry name" value="WHD_NWD1"/>
    <property type="match status" value="1"/>
</dbReference>
<dbReference type="InterPro" id="IPR027417">
    <property type="entry name" value="P-loop_NTPase"/>
</dbReference>
<dbReference type="GO" id="GO:0005730">
    <property type="term" value="C:nucleolus"/>
    <property type="evidence" value="ECO:0007669"/>
    <property type="project" value="Ensembl"/>
</dbReference>
<dbReference type="SMART" id="SM00320">
    <property type="entry name" value="WD40"/>
    <property type="match status" value="9"/>
</dbReference>